<keyword evidence="1" id="KW-0732">Signal</keyword>
<keyword evidence="2" id="KW-0413">Isomerase</keyword>
<keyword evidence="3" id="KW-1185">Reference proteome</keyword>
<evidence type="ECO:0000313" key="3">
    <source>
        <dbReference type="Proteomes" id="UP001320876"/>
    </source>
</evidence>
<dbReference type="SUPFAM" id="SSF54909">
    <property type="entry name" value="Dimeric alpha+beta barrel"/>
    <property type="match status" value="1"/>
</dbReference>
<dbReference type="Proteomes" id="UP001320876">
    <property type="component" value="Unassembled WGS sequence"/>
</dbReference>
<feature type="chain" id="PRO_5046940310" evidence="1">
    <location>
        <begin position="19"/>
        <end position="133"/>
    </location>
</feature>
<dbReference type="InterPro" id="IPR011008">
    <property type="entry name" value="Dimeric_a/b-barrel"/>
</dbReference>
<protein>
    <submittedName>
        <fullName evidence="2">L-rhamnose mutarotase</fullName>
        <ecNumber evidence="2">5.1.3.32</ecNumber>
    </submittedName>
</protein>
<dbReference type="InterPro" id="IPR008000">
    <property type="entry name" value="Rham/fucose_mutarotase"/>
</dbReference>
<name>A0ABT3GK19_9BACT</name>
<proteinExistence type="predicted"/>
<gene>
    <name evidence="2" type="ORF">OKA05_14915</name>
</gene>
<accession>A0ABT3GK19</accession>
<comment type="caution">
    <text evidence="2">The sequence shown here is derived from an EMBL/GenBank/DDBJ whole genome shotgun (WGS) entry which is preliminary data.</text>
</comment>
<evidence type="ECO:0000256" key="1">
    <source>
        <dbReference type="SAM" id="SignalP"/>
    </source>
</evidence>
<feature type="signal peptide" evidence="1">
    <location>
        <begin position="1"/>
        <end position="18"/>
    </location>
</feature>
<dbReference type="GO" id="GO:0062192">
    <property type="term" value="F:L-rhamnose mutarotase activity"/>
    <property type="evidence" value="ECO:0007669"/>
    <property type="project" value="UniProtKB-EC"/>
</dbReference>
<reference evidence="2 3" key="1">
    <citation type="submission" date="2022-10" db="EMBL/GenBank/DDBJ databases">
        <title>Luteolibacter arcticus strain CCTCC AB 2014275, whole genome shotgun sequencing project.</title>
        <authorList>
            <person name="Zhao G."/>
            <person name="Shen L."/>
        </authorList>
    </citation>
    <scope>NUCLEOTIDE SEQUENCE [LARGE SCALE GENOMIC DNA]</scope>
    <source>
        <strain evidence="2 3">CCTCC AB 2014275</strain>
    </source>
</reference>
<dbReference type="EMBL" id="JAPDDT010000006">
    <property type="protein sequence ID" value="MCW1923857.1"/>
    <property type="molecule type" value="Genomic_DNA"/>
</dbReference>
<dbReference type="Gene3D" id="3.30.70.100">
    <property type="match status" value="1"/>
</dbReference>
<dbReference type="Pfam" id="PF05336">
    <property type="entry name" value="rhaM"/>
    <property type="match status" value="1"/>
</dbReference>
<dbReference type="EC" id="5.1.3.32" evidence="2"/>
<dbReference type="PANTHER" id="PTHR34389:SF2">
    <property type="entry name" value="L-RHAMNOSE MUTAROTASE"/>
    <property type="match status" value="1"/>
</dbReference>
<evidence type="ECO:0000313" key="2">
    <source>
        <dbReference type="EMBL" id="MCW1923857.1"/>
    </source>
</evidence>
<organism evidence="2 3">
    <name type="scientific">Luteolibacter arcticus</name>
    <dbReference type="NCBI Taxonomy" id="1581411"/>
    <lineage>
        <taxon>Bacteria</taxon>
        <taxon>Pseudomonadati</taxon>
        <taxon>Verrucomicrobiota</taxon>
        <taxon>Verrucomicrobiia</taxon>
        <taxon>Verrucomicrobiales</taxon>
        <taxon>Verrucomicrobiaceae</taxon>
        <taxon>Luteolibacter</taxon>
    </lineage>
</organism>
<dbReference type="RefSeq" id="WP_264487964.1">
    <property type="nucleotide sequence ID" value="NZ_JAPDDT010000006.1"/>
</dbReference>
<sequence>MKARLIILLLAGVVGACAPTRVERHAWVTGLKPEKASYYRKLHANPWPSVNVTLKECNVREFVIYERDIEAKTYLFAYLEYTGKDFDADMKKMAADPQTQRWWKETDPCQSPLPDALKAGKIWADTRELYHLP</sequence>
<dbReference type="PROSITE" id="PS51257">
    <property type="entry name" value="PROKAR_LIPOPROTEIN"/>
    <property type="match status" value="1"/>
</dbReference>
<dbReference type="PANTHER" id="PTHR34389">
    <property type="entry name" value="L-RHAMNOSE MUTAROTASE"/>
    <property type="match status" value="1"/>
</dbReference>